<dbReference type="AlphaFoldDB" id="W4JXH4"/>
<accession>W4JXH4</accession>
<dbReference type="OrthoDB" id="2523383at2759"/>
<dbReference type="KEGG" id="hir:HETIRDRAFT_52469"/>
<feature type="region of interest" description="Disordered" evidence="1">
    <location>
        <begin position="1"/>
        <end position="28"/>
    </location>
</feature>
<dbReference type="Proteomes" id="UP000030671">
    <property type="component" value="Unassembled WGS sequence"/>
</dbReference>
<dbReference type="GeneID" id="20678216"/>
<organism evidence="2 3">
    <name type="scientific">Heterobasidion irregulare (strain TC 32-1)</name>
    <dbReference type="NCBI Taxonomy" id="747525"/>
    <lineage>
        <taxon>Eukaryota</taxon>
        <taxon>Fungi</taxon>
        <taxon>Dikarya</taxon>
        <taxon>Basidiomycota</taxon>
        <taxon>Agaricomycotina</taxon>
        <taxon>Agaricomycetes</taxon>
        <taxon>Russulales</taxon>
        <taxon>Bondarzewiaceae</taxon>
        <taxon>Heterobasidion</taxon>
        <taxon>Heterobasidion annosum species complex</taxon>
    </lineage>
</organism>
<sequence length="268" mass="28868">MQQPQSLPGLNLPRTLTRPAPSEASRENISAIDPALAQIPFEYIRRGLHARGAEMYASISRLPLPHSVSKSRIPSSVDLPITTSSPPTHVLAVYTSVSPSRPLDDASKAFIIPTHGLVLAAHCAKLPRLPPSRLQVRANGTATIPVIRLSVPVAEAFVPLHTFLVSRRMDIFLCSLLPLPSSMVSSARASSSSQSTLENMSAHQLATYLATAPVGDKMSALMGVARTIIGVWQNASLLGVLDFEMWDGLDFAWEILLAAMNMAITSHH</sequence>
<evidence type="ECO:0000256" key="1">
    <source>
        <dbReference type="SAM" id="MobiDB-lite"/>
    </source>
</evidence>
<gene>
    <name evidence="2" type="ORF">HETIRDRAFT_52469</name>
</gene>
<dbReference type="RefSeq" id="XP_009550500.1">
    <property type="nucleotide sequence ID" value="XM_009552205.1"/>
</dbReference>
<evidence type="ECO:0008006" key="4">
    <source>
        <dbReference type="Google" id="ProtNLM"/>
    </source>
</evidence>
<evidence type="ECO:0000313" key="2">
    <source>
        <dbReference type="EMBL" id="ETW77591.1"/>
    </source>
</evidence>
<evidence type="ECO:0000313" key="3">
    <source>
        <dbReference type="Proteomes" id="UP000030671"/>
    </source>
</evidence>
<keyword evidence="3" id="KW-1185">Reference proteome</keyword>
<dbReference type="eggNOG" id="ENOG502SPX0">
    <property type="taxonomic scope" value="Eukaryota"/>
</dbReference>
<protein>
    <recommendedName>
        <fullName evidence="4">Clp1-like protein</fullName>
    </recommendedName>
</protein>
<proteinExistence type="predicted"/>
<dbReference type="HOGENOM" id="CLU_059618_0_0_1"/>
<reference evidence="2 3" key="1">
    <citation type="journal article" date="2012" name="New Phytol.">
        <title>Insight into trade-off between wood decay and parasitism from the genome of a fungal forest pathogen.</title>
        <authorList>
            <person name="Olson A."/>
            <person name="Aerts A."/>
            <person name="Asiegbu F."/>
            <person name="Belbahri L."/>
            <person name="Bouzid O."/>
            <person name="Broberg A."/>
            <person name="Canback B."/>
            <person name="Coutinho P.M."/>
            <person name="Cullen D."/>
            <person name="Dalman K."/>
            <person name="Deflorio G."/>
            <person name="van Diepen L.T."/>
            <person name="Dunand C."/>
            <person name="Duplessis S."/>
            <person name="Durling M."/>
            <person name="Gonthier P."/>
            <person name="Grimwood J."/>
            <person name="Fossdal C.G."/>
            <person name="Hansson D."/>
            <person name="Henrissat B."/>
            <person name="Hietala A."/>
            <person name="Himmelstrand K."/>
            <person name="Hoffmeister D."/>
            <person name="Hogberg N."/>
            <person name="James T.Y."/>
            <person name="Karlsson M."/>
            <person name="Kohler A."/>
            <person name="Kues U."/>
            <person name="Lee Y.H."/>
            <person name="Lin Y.C."/>
            <person name="Lind M."/>
            <person name="Lindquist E."/>
            <person name="Lombard V."/>
            <person name="Lucas S."/>
            <person name="Lunden K."/>
            <person name="Morin E."/>
            <person name="Murat C."/>
            <person name="Park J."/>
            <person name="Raffaello T."/>
            <person name="Rouze P."/>
            <person name="Salamov A."/>
            <person name="Schmutz J."/>
            <person name="Solheim H."/>
            <person name="Stahlberg J."/>
            <person name="Velez H."/>
            <person name="de Vries R.P."/>
            <person name="Wiebenga A."/>
            <person name="Woodward S."/>
            <person name="Yakovlev I."/>
            <person name="Garbelotto M."/>
            <person name="Martin F."/>
            <person name="Grigoriev I.V."/>
            <person name="Stenlid J."/>
        </authorList>
    </citation>
    <scope>NUCLEOTIDE SEQUENCE [LARGE SCALE GENOMIC DNA]</scope>
    <source>
        <strain evidence="2 3">TC 32-1</strain>
    </source>
</reference>
<dbReference type="EMBL" id="KI925463">
    <property type="protein sequence ID" value="ETW77591.1"/>
    <property type="molecule type" value="Genomic_DNA"/>
</dbReference>
<dbReference type="InParanoid" id="W4JXH4"/>
<name>W4JXH4_HETIT</name>